<feature type="region of interest" description="Disordered" evidence="1">
    <location>
        <begin position="1"/>
        <end position="28"/>
    </location>
</feature>
<dbReference type="AlphaFoldDB" id="A0A0V0RVJ6"/>
<keyword evidence="3" id="KW-1185">Reference proteome</keyword>
<reference evidence="2 3" key="1">
    <citation type="submission" date="2015-01" db="EMBL/GenBank/DDBJ databases">
        <title>Evolution of Trichinella species and genotypes.</title>
        <authorList>
            <person name="Korhonen P.K."/>
            <person name="Edoardo P."/>
            <person name="Giuseppe L.R."/>
            <person name="Gasser R.B."/>
        </authorList>
    </citation>
    <scope>NUCLEOTIDE SEQUENCE [LARGE SCALE GENOMIC DNA]</scope>
    <source>
        <strain evidence="2">ISS37</strain>
    </source>
</reference>
<organism evidence="2 3">
    <name type="scientific">Trichinella nelsoni</name>
    <dbReference type="NCBI Taxonomy" id="6336"/>
    <lineage>
        <taxon>Eukaryota</taxon>
        <taxon>Metazoa</taxon>
        <taxon>Ecdysozoa</taxon>
        <taxon>Nematoda</taxon>
        <taxon>Enoplea</taxon>
        <taxon>Dorylaimia</taxon>
        <taxon>Trichinellida</taxon>
        <taxon>Trichinellidae</taxon>
        <taxon>Trichinella</taxon>
    </lineage>
</organism>
<evidence type="ECO:0000256" key="1">
    <source>
        <dbReference type="SAM" id="MobiDB-lite"/>
    </source>
</evidence>
<gene>
    <name evidence="2" type="ORF">T07_11949</name>
</gene>
<dbReference type="EMBL" id="JYDL01000072">
    <property type="protein sequence ID" value="KRX18484.1"/>
    <property type="molecule type" value="Genomic_DNA"/>
</dbReference>
<accession>A0A0V0RVJ6</accession>
<dbReference type="OrthoDB" id="268799at2759"/>
<protein>
    <submittedName>
        <fullName evidence="2">Uncharacterized protein</fullName>
    </submittedName>
</protein>
<dbReference type="STRING" id="6336.A0A0V0RVJ6"/>
<evidence type="ECO:0000313" key="2">
    <source>
        <dbReference type="EMBL" id="KRX18484.1"/>
    </source>
</evidence>
<comment type="caution">
    <text evidence="2">The sequence shown here is derived from an EMBL/GenBank/DDBJ whole genome shotgun (WGS) entry which is preliminary data.</text>
</comment>
<evidence type="ECO:0000313" key="3">
    <source>
        <dbReference type="Proteomes" id="UP000054630"/>
    </source>
</evidence>
<name>A0A0V0RVJ6_9BILA</name>
<sequence>MRAEEDFHQRRQSHTGNPKPEKTEATQSIDDLIREVRKLSMKLEKQEPTAVRHAARRDGCFNCGGLGYL</sequence>
<proteinExistence type="predicted"/>
<dbReference type="Proteomes" id="UP000054630">
    <property type="component" value="Unassembled WGS sequence"/>
</dbReference>